<protein>
    <recommendedName>
        <fullName evidence="3">CopG family transcriptional regulator</fullName>
    </recommendedName>
</protein>
<comment type="caution">
    <text evidence="1">The sequence shown here is derived from an EMBL/GenBank/DDBJ whole genome shotgun (WGS) entry which is preliminary data.</text>
</comment>
<evidence type="ECO:0000313" key="1">
    <source>
        <dbReference type="EMBL" id="OYN84016.1"/>
    </source>
</evidence>
<dbReference type="Proteomes" id="UP000216533">
    <property type="component" value="Unassembled WGS sequence"/>
</dbReference>
<dbReference type="RefSeq" id="WP_094451858.1">
    <property type="nucleotide sequence ID" value="NZ_NMVI01000029.1"/>
</dbReference>
<reference evidence="1 2" key="1">
    <citation type="submission" date="2017-07" db="EMBL/GenBank/DDBJ databases">
        <title>Draft whole genome sequences of clinical Proprionibacteriaceae strains.</title>
        <authorList>
            <person name="Bernier A.-M."/>
            <person name="Bernard K."/>
            <person name="Domingo M.-C."/>
        </authorList>
    </citation>
    <scope>NUCLEOTIDE SEQUENCE [LARGE SCALE GENOMIC DNA]</scope>
    <source>
        <strain evidence="1 2">NML 160184</strain>
    </source>
</reference>
<gene>
    <name evidence="1" type="ORF">CGZ92_13225</name>
</gene>
<sequence>MPATISFRPDDETTRALNTLTADGTTISTAVRTAIVEAAARHAKQRLRAEAKSLAADPDDRAEAAQVLHDLESLRTW</sequence>
<evidence type="ECO:0000313" key="2">
    <source>
        <dbReference type="Proteomes" id="UP000216533"/>
    </source>
</evidence>
<name>A0A255DXG9_9ACTN</name>
<proteinExistence type="predicted"/>
<evidence type="ECO:0008006" key="3">
    <source>
        <dbReference type="Google" id="ProtNLM"/>
    </source>
</evidence>
<dbReference type="EMBL" id="NMVI01000029">
    <property type="protein sequence ID" value="OYN84016.1"/>
    <property type="molecule type" value="Genomic_DNA"/>
</dbReference>
<accession>A0A255DXG9</accession>
<organism evidence="1 2">
    <name type="scientific">Parenemella sanctibonifatiensis</name>
    <dbReference type="NCBI Taxonomy" id="2016505"/>
    <lineage>
        <taxon>Bacteria</taxon>
        <taxon>Bacillati</taxon>
        <taxon>Actinomycetota</taxon>
        <taxon>Actinomycetes</taxon>
        <taxon>Propionibacteriales</taxon>
        <taxon>Propionibacteriaceae</taxon>
        <taxon>Parenemella</taxon>
    </lineage>
</organism>
<dbReference type="AlphaFoldDB" id="A0A255DXG9"/>